<dbReference type="Gene3D" id="1.10.10.1210">
    <property type="entry name" value="MAGE homology domain, winged helix WH2 motif"/>
    <property type="match status" value="1"/>
</dbReference>
<proteinExistence type="predicted"/>
<evidence type="ECO:0000259" key="2">
    <source>
        <dbReference type="PROSITE" id="PS50838"/>
    </source>
</evidence>
<name>A0A9J7GK26_CRIGR</name>
<dbReference type="Pfam" id="PF01454">
    <property type="entry name" value="MAGE"/>
    <property type="match status" value="1"/>
</dbReference>
<gene>
    <name evidence="4" type="primary">LOC100756116</name>
</gene>
<dbReference type="OrthoDB" id="205198at2759"/>
<feature type="region of interest" description="Disordered" evidence="1">
    <location>
        <begin position="19"/>
        <end position="89"/>
    </location>
</feature>
<evidence type="ECO:0000313" key="3">
    <source>
        <dbReference type="Proteomes" id="UP001108280"/>
    </source>
</evidence>
<dbReference type="InterPro" id="IPR002190">
    <property type="entry name" value="MHD_dom"/>
</dbReference>
<organism evidence="3 4">
    <name type="scientific">Cricetulus griseus</name>
    <name type="common">Chinese hamster</name>
    <name type="synonym">Cricetulus barabensis griseus</name>
    <dbReference type="NCBI Taxonomy" id="10029"/>
    <lineage>
        <taxon>Eukaryota</taxon>
        <taxon>Metazoa</taxon>
        <taxon>Chordata</taxon>
        <taxon>Craniata</taxon>
        <taxon>Vertebrata</taxon>
        <taxon>Euteleostomi</taxon>
        <taxon>Mammalia</taxon>
        <taxon>Eutheria</taxon>
        <taxon>Euarchontoglires</taxon>
        <taxon>Glires</taxon>
        <taxon>Rodentia</taxon>
        <taxon>Myomorpha</taxon>
        <taxon>Muroidea</taxon>
        <taxon>Cricetidae</taxon>
        <taxon>Cricetinae</taxon>
        <taxon>Cricetulus</taxon>
    </lineage>
</organism>
<dbReference type="SMART" id="SM01373">
    <property type="entry name" value="MAGE"/>
    <property type="match status" value="1"/>
</dbReference>
<feature type="domain" description="MAGE" evidence="2">
    <location>
        <begin position="179"/>
        <end position="375"/>
    </location>
</feature>
<keyword evidence="3" id="KW-1185">Reference proteome</keyword>
<reference evidence="3" key="1">
    <citation type="journal article" date="2018" name="Biotechnol. Bioeng.">
        <title>A reference genome of the Chinese hamster based on a hybrid assembly strategy.</title>
        <authorList>
            <person name="Rupp O."/>
            <person name="MacDonald M.L."/>
            <person name="Li S."/>
            <person name="Dhiman H."/>
            <person name="Polson S."/>
            <person name="Griep S."/>
            <person name="Heffner K."/>
            <person name="Hernandez I."/>
            <person name="Brinkrolf K."/>
            <person name="Jadhav V."/>
            <person name="Samoudi M."/>
            <person name="Hao H."/>
            <person name="Kingham B."/>
            <person name="Goesmann A."/>
            <person name="Betenbaugh M.J."/>
            <person name="Lewis N.E."/>
            <person name="Borth N."/>
            <person name="Lee K.H."/>
        </authorList>
    </citation>
    <scope>NUCLEOTIDE SEQUENCE [LARGE SCALE GENOMIC DNA]</scope>
    <source>
        <strain evidence="3">17A/GY</strain>
    </source>
</reference>
<reference evidence="3" key="2">
    <citation type="journal article" date="2020" name="Biotechnol. Bioeng.">
        <title>Chromosome-scale scaffolds for the Chinese hamster reference genome assembly to facilitate the study of the CHO epigenome.</title>
        <authorList>
            <person name="Hilliard W."/>
            <person name="MacDonald M."/>
            <person name="Lee K.H."/>
        </authorList>
    </citation>
    <scope>NUCLEOTIDE SEQUENCE [LARGE SCALE GENOMIC DNA]</scope>
    <source>
        <strain evidence="3">17A/GY</strain>
    </source>
</reference>
<dbReference type="AlphaFoldDB" id="A0A9J7GK26"/>
<protein>
    <submittedName>
        <fullName evidence="4">Melanoma-associated antigen 10</fullName>
    </submittedName>
</protein>
<dbReference type="InterPro" id="IPR041899">
    <property type="entry name" value="MAGE_WH2"/>
</dbReference>
<dbReference type="GO" id="GO:0000122">
    <property type="term" value="P:negative regulation of transcription by RNA polymerase II"/>
    <property type="evidence" value="ECO:0007669"/>
    <property type="project" value="TreeGrafter"/>
</dbReference>
<dbReference type="RefSeq" id="XP_027289210.1">
    <property type="nucleotide sequence ID" value="XM_027433409.2"/>
</dbReference>
<sequence>MPHFPCSVLEKVIQDAFEIHRLAEEEEEEEEETGKEEQEVEEEEEEEEAEEEEEEGEEEEVEEAEEEETEEEEAEEEEEEWETTDSDAVSSTLVASLKVTFPSSCPSPPSTLSPHPLLWGSLDEVEAAIFGMLSIFQSYQSSYSLTSCGDLDENYGSPEEESSNTLKLTDNDSSRQKLKKRKVTELVNLMLLKYRMKEPIQEVEMLGVVTEDYKKQFPVILREALKCLEMIFGIVTKENDPVNSSFVLTNALNLTYDDNNHRLPRNGFLLVILGVIFVEGNCASEESVWEFLNGMGIYDGKEHFIYGEPREFLTRHLVQQNYLKYRQVPESCPPRYMFLWGPRAYSETTKMEVLEFLAKFTGRDPISFSFLYHEALRDEEKRARARKDPMD</sequence>
<dbReference type="Gene3D" id="1.10.10.1200">
    <property type="entry name" value="MAGE homology domain, winged helix WH1 motif"/>
    <property type="match status" value="1"/>
</dbReference>
<feature type="compositionally biased region" description="Acidic residues" evidence="1">
    <location>
        <begin position="24"/>
        <end position="85"/>
    </location>
</feature>
<reference evidence="4" key="3">
    <citation type="submission" date="2025-08" db="UniProtKB">
        <authorList>
            <consortium name="RefSeq"/>
        </authorList>
    </citation>
    <scope>IDENTIFICATION</scope>
    <source>
        <strain evidence="4">17A/GY</strain>
        <tissue evidence="4">Liver</tissue>
    </source>
</reference>
<dbReference type="GO" id="GO:0005634">
    <property type="term" value="C:nucleus"/>
    <property type="evidence" value="ECO:0007669"/>
    <property type="project" value="TreeGrafter"/>
</dbReference>
<evidence type="ECO:0000256" key="1">
    <source>
        <dbReference type="SAM" id="MobiDB-lite"/>
    </source>
</evidence>
<dbReference type="InterPro" id="IPR037445">
    <property type="entry name" value="MAGE"/>
</dbReference>
<dbReference type="PROSITE" id="PS50838">
    <property type="entry name" value="MAGE"/>
    <property type="match status" value="1"/>
</dbReference>
<dbReference type="Proteomes" id="UP001108280">
    <property type="component" value="Chromosome X"/>
</dbReference>
<evidence type="ECO:0000313" key="4">
    <source>
        <dbReference type="RefSeq" id="XP_027289210.1"/>
    </source>
</evidence>
<dbReference type="PANTHER" id="PTHR11736">
    <property type="entry name" value="MELANOMA-ASSOCIATED ANTIGEN MAGE ANTIGEN"/>
    <property type="match status" value="1"/>
</dbReference>
<dbReference type="FunFam" id="1.10.10.1210:FF:000001">
    <property type="entry name" value="melanoma-associated antigen D1"/>
    <property type="match status" value="1"/>
</dbReference>
<dbReference type="KEGG" id="cge:100756116"/>
<accession>A0A9J7GK26</accession>
<dbReference type="InterPro" id="IPR041898">
    <property type="entry name" value="MAGE_WH1"/>
</dbReference>
<dbReference type="PANTHER" id="PTHR11736:SF84">
    <property type="entry name" value="MELANOMA-ASSOCIATED ANTIGEN C2"/>
    <property type="match status" value="1"/>
</dbReference>
<dbReference type="GeneID" id="100756116"/>
<feature type="region of interest" description="Disordered" evidence="1">
    <location>
        <begin position="154"/>
        <end position="174"/>
    </location>
</feature>